<dbReference type="Pfam" id="PF04130">
    <property type="entry name" value="GCP_C_terminal"/>
    <property type="match status" value="1"/>
</dbReference>
<evidence type="ECO:0000313" key="9">
    <source>
        <dbReference type="Proteomes" id="UP000054937"/>
    </source>
</evidence>
<dbReference type="PANTHER" id="PTHR19302:SF14">
    <property type="entry name" value="GAMMA-TUBULIN COMPLEX COMPONENT 3"/>
    <property type="match status" value="1"/>
</dbReference>
<dbReference type="InterPro" id="IPR042241">
    <property type="entry name" value="GCP_C_sf"/>
</dbReference>
<accession>A0A0V0QY99</accession>
<evidence type="ECO:0000256" key="2">
    <source>
        <dbReference type="ARBA" id="ARBA00010337"/>
    </source>
</evidence>
<evidence type="ECO:0000313" key="8">
    <source>
        <dbReference type="EMBL" id="KRX07188.1"/>
    </source>
</evidence>
<dbReference type="Gene3D" id="1.20.120.1900">
    <property type="entry name" value="Gamma-tubulin complex, C-terminal domain"/>
    <property type="match status" value="1"/>
</dbReference>
<comment type="subcellular location">
    <subcellularLocation>
        <location evidence="1">Cytoplasm</location>
        <location evidence="1">Cytoskeleton</location>
    </subcellularLocation>
</comment>
<evidence type="ECO:0000256" key="3">
    <source>
        <dbReference type="ARBA" id="ARBA00022490"/>
    </source>
</evidence>
<keyword evidence="4" id="KW-0493">Microtubule</keyword>
<comment type="caution">
    <text evidence="8">The sequence shown here is derived from an EMBL/GenBank/DDBJ whole genome shotgun (WGS) entry which is preliminary data.</text>
</comment>
<evidence type="ECO:0000256" key="1">
    <source>
        <dbReference type="ARBA" id="ARBA00004245"/>
    </source>
</evidence>
<sequence length="547" mass="65595">MQEELNKQANLILKNNLVALLESAIRSSNVQYMNQDIQQRLDVKLLQASSGDRGWDIFSLNYIVENPIQTILTPETILKYLKIFNFLWRIKRVAHSLSEVWLLHMKNNRYLSHFKYLKQTSLRCNMLRQEMLHFIDNLFNYLMVEVIETAWKHFQDSLNNIKDFKEIIDVHQKFVDQILERLLLTQKSEKIHRQLLRIFDLILRFKYTQDMMITDIQEEYNRKKQIKLQRDALNIIGENLNSESEESGDEALKQNEKGTLKHFKQISSDFKTAFTELQSLLKKEDDLRFLTFRIDFNEFYSSKKQYGSLYDMEELKSHGFDQKMFQNNSQFFSNNNQQQHQQYQQQLQQQQNKLRVFPSQHKFADTTNQPQANYFKNVINSDYNQKKQLNQQSNLAMQFKKDNYLQPQQLQTSNIPQQNQQQQAFNNFVNLTGKTSNYSDITQQQPPQNKFFNKQLSYNEGSSMINNNKNTTNYFNKMEEEKNKNQIENNTNNYNQLLNQKNKNNNQQNFYQQESEDSYQDQNQQLDQQQQLYNDDDINNNYSDQDD</sequence>
<dbReference type="OrthoDB" id="5860513at2759"/>
<dbReference type="GO" id="GO:0000278">
    <property type="term" value="P:mitotic cell cycle"/>
    <property type="evidence" value="ECO:0007669"/>
    <property type="project" value="TreeGrafter"/>
</dbReference>
<protein>
    <recommendedName>
        <fullName evidence="7">Gamma tubulin complex component C-terminal domain-containing protein</fullName>
    </recommendedName>
</protein>
<dbReference type="GO" id="GO:0000930">
    <property type="term" value="C:gamma-tubulin complex"/>
    <property type="evidence" value="ECO:0007669"/>
    <property type="project" value="TreeGrafter"/>
</dbReference>
<gene>
    <name evidence="8" type="ORF">PPERSA_00345</name>
</gene>
<evidence type="ECO:0000259" key="7">
    <source>
        <dbReference type="Pfam" id="PF04130"/>
    </source>
</evidence>
<name>A0A0V0QY99_PSEPJ</name>
<dbReference type="GO" id="GO:0000922">
    <property type="term" value="C:spindle pole"/>
    <property type="evidence" value="ECO:0007669"/>
    <property type="project" value="InterPro"/>
</dbReference>
<feature type="compositionally biased region" description="Acidic residues" evidence="6">
    <location>
        <begin position="534"/>
        <end position="547"/>
    </location>
</feature>
<dbReference type="GO" id="GO:0043015">
    <property type="term" value="F:gamma-tubulin binding"/>
    <property type="evidence" value="ECO:0007669"/>
    <property type="project" value="InterPro"/>
</dbReference>
<feature type="region of interest" description="Disordered" evidence="6">
    <location>
        <begin position="512"/>
        <end position="547"/>
    </location>
</feature>
<evidence type="ECO:0000256" key="4">
    <source>
        <dbReference type="ARBA" id="ARBA00022701"/>
    </source>
</evidence>
<evidence type="ECO:0000256" key="5">
    <source>
        <dbReference type="ARBA" id="ARBA00023212"/>
    </source>
</evidence>
<dbReference type="GO" id="GO:0051321">
    <property type="term" value="P:meiotic cell cycle"/>
    <property type="evidence" value="ECO:0007669"/>
    <property type="project" value="TreeGrafter"/>
</dbReference>
<dbReference type="GO" id="GO:0051011">
    <property type="term" value="F:microtubule minus-end binding"/>
    <property type="evidence" value="ECO:0007669"/>
    <property type="project" value="TreeGrafter"/>
</dbReference>
<dbReference type="InParanoid" id="A0A0V0QY99"/>
<dbReference type="AlphaFoldDB" id="A0A0V0QY99"/>
<dbReference type="InterPro" id="IPR040457">
    <property type="entry name" value="GCP_C"/>
</dbReference>
<feature type="domain" description="Gamma tubulin complex component C-terminal" evidence="7">
    <location>
        <begin position="2"/>
        <end position="300"/>
    </location>
</feature>
<keyword evidence="9" id="KW-1185">Reference proteome</keyword>
<feature type="compositionally biased region" description="Low complexity" evidence="6">
    <location>
        <begin position="520"/>
        <end position="533"/>
    </location>
</feature>
<reference evidence="8 9" key="1">
    <citation type="journal article" date="2015" name="Sci. Rep.">
        <title>Genome of the facultative scuticociliatosis pathogen Pseudocohnilembus persalinus provides insight into its virulence through horizontal gene transfer.</title>
        <authorList>
            <person name="Xiong J."/>
            <person name="Wang G."/>
            <person name="Cheng J."/>
            <person name="Tian M."/>
            <person name="Pan X."/>
            <person name="Warren A."/>
            <person name="Jiang C."/>
            <person name="Yuan D."/>
            <person name="Miao W."/>
        </authorList>
    </citation>
    <scope>NUCLEOTIDE SEQUENCE [LARGE SCALE GENOMIC DNA]</scope>
    <source>
        <strain evidence="8">36N120E</strain>
    </source>
</reference>
<evidence type="ECO:0000256" key="6">
    <source>
        <dbReference type="SAM" id="MobiDB-lite"/>
    </source>
</evidence>
<proteinExistence type="inferred from homology"/>
<dbReference type="InterPro" id="IPR007259">
    <property type="entry name" value="GCP"/>
</dbReference>
<dbReference type="GO" id="GO:0005874">
    <property type="term" value="C:microtubule"/>
    <property type="evidence" value="ECO:0007669"/>
    <property type="project" value="UniProtKB-KW"/>
</dbReference>
<dbReference type="GO" id="GO:0051225">
    <property type="term" value="P:spindle assembly"/>
    <property type="evidence" value="ECO:0007669"/>
    <property type="project" value="TreeGrafter"/>
</dbReference>
<keyword evidence="3" id="KW-0963">Cytoplasm</keyword>
<dbReference type="GO" id="GO:0007020">
    <property type="term" value="P:microtubule nucleation"/>
    <property type="evidence" value="ECO:0007669"/>
    <property type="project" value="InterPro"/>
</dbReference>
<dbReference type="Proteomes" id="UP000054937">
    <property type="component" value="Unassembled WGS sequence"/>
</dbReference>
<dbReference type="GO" id="GO:0031122">
    <property type="term" value="P:cytoplasmic microtubule organization"/>
    <property type="evidence" value="ECO:0007669"/>
    <property type="project" value="TreeGrafter"/>
</dbReference>
<dbReference type="PANTHER" id="PTHR19302">
    <property type="entry name" value="GAMMA TUBULIN COMPLEX PROTEIN"/>
    <property type="match status" value="1"/>
</dbReference>
<keyword evidence="5" id="KW-0206">Cytoskeleton</keyword>
<organism evidence="8 9">
    <name type="scientific">Pseudocohnilembus persalinus</name>
    <name type="common">Ciliate</name>
    <dbReference type="NCBI Taxonomy" id="266149"/>
    <lineage>
        <taxon>Eukaryota</taxon>
        <taxon>Sar</taxon>
        <taxon>Alveolata</taxon>
        <taxon>Ciliophora</taxon>
        <taxon>Intramacronucleata</taxon>
        <taxon>Oligohymenophorea</taxon>
        <taxon>Scuticociliatia</taxon>
        <taxon>Philasterida</taxon>
        <taxon>Pseudocohnilembidae</taxon>
        <taxon>Pseudocohnilembus</taxon>
    </lineage>
</organism>
<comment type="similarity">
    <text evidence="2">Belongs to the TUBGCP family.</text>
</comment>
<dbReference type="EMBL" id="LDAU01000085">
    <property type="protein sequence ID" value="KRX07188.1"/>
    <property type="molecule type" value="Genomic_DNA"/>
</dbReference>